<keyword evidence="4" id="KW-0460">Magnesium</keyword>
<dbReference type="Proteomes" id="UP000317839">
    <property type="component" value="Unassembled WGS sequence"/>
</dbReference>
<keyword evidence="7" id="KW-1185">Reference proteome</keyword>
<evidence type="ECO:0000259" key="5">
    <source>
        <dbReference type="SMART" id="SM00852"/>
    </source>
</evidence>
<dbReference type="InterPro" id="IPR036135">
    <property type="entry name" value="MoeA_linker/N_sf"/>
</dbReference>
<dbReference type="SUPFAM" id="SSF53218">
    <property type="entry name" value="Molybdenum cofactor biosynthesis proteins"/>
    <property type="match status" value="1"/>
</dbReference>
<evidence type="ECO:0000256" key="2">
    <source>
        <dbReference type="ARBA" id="ARBA00010763"/>
    </source>
</evidence>
<gene>
    <name evidence="6" type="ORF">FLL45_06215</name>
</gene>
<keyword evidence="4" id="KW-0479">Metal-binding</keyword>
<evidence type="ECO:0000256" key="4">
    <source>
        <dbReference type="RuleBase" id="RU365090"/>
    </source>
</evidence>
<dbReference type="OrthoDB" id="9804758at2"/>
<dbReference type="Gene3D" id="3.40.980.10">
    <property type="entry name" value="MoaB/Mog-like domain"/>
    <property type="match status" value="1"/>
</dbReference>
<protein>
    <recommendedName>
        <fullName evidence="4">Molybdopterin molybdenumtransferase</fullName>
        <ecNumber evidence="4">2.10.1.1</ecNumber>
    </recommendedName>
</protein>
<comment type="catalytic activity">
    <reaction evidence="3">
        <text>adenylyl-molybdopterin + molybdate = Mo-molybdopterin + AMP + H(+)</text>
        <dbReference type="Rhea" id="RHEA:35047"/>
        <dbReference type="ChEBI" id="CHEBI:15378"/>
        <dbReference type="ChEBI" id="CHEBI:36264"/>
        <dbReference type="ChEBI" id="CHEBI:62727"/>
        <dbReference type="ChEBI" id="CHEBI:71302"/>
        <dbReference type="ChEBI" id="CHEBI:456215"/>
        <dbReference type="EC" id="2.10.1.1"/>
    </reaction>
</comment>
<keyword evidence="4" id="KW-0501">Molybdenum cofactor biosynthesis</keyword>
<comment type="caution">
    <text evidence="6">The sequence shown here is derived from an EMBL/GenBank/DDBJ whole genome shotgun (WGS) entry which is preliminary data.</text>
</comment>
<dbReference type="PANTHER" id="PTHR10192">
    <property type="entry name" value="MOLYBDOPTERIN BIOSYNTHESIS PROTEIN"/>
    <property type="match status" value="1"/>
</dbReference>
<dbReference type="RefSeq" id="WP_142941107.1">
    <property type="nucleotide sequence ID" value="NZ_VIKR01000001.1"/>
</dbReference>
<dbReference type="Pfam" id="PF00994">
    <property type="entry name" value="MoCF_biosynth"/>
    <property type="match status" value="1"/>
</dbReference>
<dbReference type="EMBL" id="VIKR01000001">
    <property type="protein sequence ID" value="TQV77535.1"/>
    <property type="molecule type" value="Genomic_DNA"/>
</dbReference>
<dbReference type="GO" id="GO:0005829">
    <property type="term" value="C:cytosol"/>
    <property type="evidence" value="ECO:0007669"/>
    <property type="project" value="TreeGrafter"/>
</dbReference>
<dbReference type="SUPFAM" id="SSF63867">
    <property type="entry name" value="MoeA C-terminal domain-like"/>
    <property type="match status" value="1"/>
</dbReference>
<dbReference type="Gene3D" id="2.40.340.10">
    <property type="entry name" value="MoeA, C-terminal, domain IV"/>
    <property type="match status" value="1"/>
</dbReference>
<dbReference type="PANTHER" id="PTHR10192:SF5">
    <property type="entry name" value="GEPHYRIN"/>
    <property type="match status" value="1"/>
</dbReference>
<evidence type="ECO:0000256" key="3">
    <source>
        <dbReference type="ARBA" id="ARBA00047317"/>
    </source>
</evidence>
<dbReference type="Gene3D" id="3.90.105.10">
    <property type="entry name" value="Molybdopterin biosynthesis moea protein, domain 2"/>
    <property type="match status" value="1"/>
</dbReference>
<dbReference type="InterPro" id="IPR038987">
    <property type="entry name" value="MoeA-like"/>
</dbReference>
<dbReference type="GO" id="GO:0006777">
    <property type="term" value="P:Mo-molybdopterin cofactor biosynthetic process"/>
    <property type="evidence" value="ECO:0007669"/>
    <property type="project" value="UniProtKB-UniRule"/>
</dbReference>
<comment type="cofactor">
    <cofactor evidence="4">
        <name>Mg(2+)</name>
        <dbReference type="ChEBI" id="CHEBI:18420"/>
    </cofactor>
</comment>
<organism evidence="6 7">
    <name type="scientific">Aliikangiella marina</name>
    <dbReference type="NCBI Taxonomy" id="1712262"/>
    <lineage>
        <taxon>Bacteria</taxon>
        <taxon>Pseudomonadati</taxon>
        <taxon>Pseudomonadota</taxon>
        <taxon>Gammaproteobacteria</taxon>
        <taxon>Oceanospirillales</taxon>
        <taxon>Pleioneaceae</taxon>
        <taxon>Aliikangiella</taxon>
    </lineage>
</organism>
<dbReference type="UniPathway" id="UPA00344"/>
<accession>A0A545TJY9</accession>
<dbReference type="SMART" id="SM00852">
    <property type="entry name" value="MoCF_biosynth"/>
    <property type="match status" value="1"/>
</dbReference>
<dbReference type="AlphaFoldDB" id="A0A545TJY9"/>
<proteinExistence type="inferred from homology"/>
<keyword evidence="4 6" id="KW-0808">Transferase</keyword>
<dbReference type="EC" id="2.10.1.1" evidence="4"/>
<dbReference type="InterPro" id="IPR001453">
    <property type="entry name" value="MoaB/Mog_dom"/>
</dbReference>
<dbReference type="InterPro" id="IPR036688">
    <property type="entry name" value="MoeA_C_domain_IV_sf"/>
</dbReference>
<dbReference type="InterPro" id="IPR036425">
    <property type="entry name" value="MoaB/Mog-like_dom_sf"/>
</dbReference>
<keyword evidence="4" id="KW-0500">Molybdenum</keyword>
<evidence type="ECO:0000313" key="6">
    <source>
        <dbReference type="EMBL" id="TQV77535.1"/>
    </source>
</evidence>
<dbReference type="Gene3D" id="2.170.190.11">
    <property type="entry name" value="Molybdopterin biosynthesis moea protein, domain 3"/>
    <property type="match status" value="1"/>
</dbReference>
<dbReference type="Pfam" id="PF03453">
    <property type="entry name" value="MoeA_N"/>
    <property type="match status" value="1"/>
</dbReference>
<dbReference type="CDD" id="cd00887">
    <property type="entry name" value="MoeA"/>
    <property type="match status" value="1"/>
</dbReference>
<feature type="domain" description="MoaB/Mog" evidence="5">
    <location>
        <begin position="192"/>
        <end position="333"/>
    </location>
</feature>
<reference evidence="6 7" key="1">
    <citation type="submission" date="2019-06" db="EMBL/GenBank/DDBJ databases">
        <title>Draft genome of Aliikangiella marina GYP-15.</title>
        <authorList>
            <person name="Wang G."/>
        </authorList>
    </citation>
    <scope>NUCLEOTIDE SEQUENCE [LARGE SCALE GENOMIC DNA]</scope>
    <source>
        <strain evidence="6 7">GYP-15</strain>
    </source>
</reference>
<dbReference type="GO" id="GO:0046872">
    <property type="term" value="F:metal ion binding"/>
    <property type="evidence" value="ECO:0007669"/>
    <property type="project" value="UniProtKB-UniRule"/>
</dbReference>
<dbReference type="GO" id="GO:0061599">
    <property type="term" value="F:molybdopterin molybdotransferase activity"/>
    <property type="evidence" value="ECO:0007669"/>
    <property type="project" value="UniProtKB-UniRule"/>
</dbReference>
<name>A0A545TJY9_9GAMM</name>
<evidence type="ECO:0000256" key="1">
    <source>
        <dbReference type="ARBA" id="ARBA00002901"/>
    </source>
</evidence>
<comment type="function">
    <text evidence="1 4">Catalyzes the insertion of molybdate into adenylated molybdopterin with the concomitant release of AMP.</text>
</comment>
<sequence length="421" mass="46309">MNNNSNHYTDHFMIGFEQARELIFDTVSENAYEVISLADSSGRVLAKPIQANESLPPFNNTAMDGYAVVASDLKEASPEHPVDLKLAGITAAGELPSNVDDTQGTAWKIMTGAPVPRGYDSIIPVERTQLKNNIVSCYLAPKKGDHIRKIGEDFLAGETIGELGEIINSNSIMAYSAQGIDKVTVFARPSIAVFATGKELVDDPKAKLKPGQIRNSNKPFILNWLAKYPVELIDAGTNLDDAEQFENDLKQCLHNQVNIIISSGAVSMGDFDFIPQTIQKLGGEIIFHKSKIKPGKPILFAKFSNGSFYFGLPGNPISSIIGVRFFVSTALRKMLGLTMEYAALASVNNVYSKKAGLKNILKSHLKITSEGQLTIQILDGQESFKIKPLLRSNSWAIVDESIEQLNKNDKVEFYPNHMNWE</sequence>
<dbReference type="InterPro" id="IPR005110">
    <property type="entry name" value="MoeA_linker/N"/>
</dbReference>
<evidence type="ECO:0000313" key="7">
    <source>
        <dbReference type="Proteomes" id="UP000317839"/>
    </source>
</evidence>
<comment type="pathway">
    <text evidence="4">Cofactor biosynthesis; molybdopterin biosynthesis.</text>
</comment>
<comment type="similarity">
    <text evidence="2 4">Belongs to the MoeA family.</text>
</comment>
<dbReference type="SUPFAM" id="SSF63882">
    <property type="entry name" value="MoeA N-terminal region -like"/>
    <property type="match status" value="1"/>
</dbReference>